<keyword evidence="3" id="KW-1185">Reference proteome</keyword>
<reference evidence="2" key="2">
    <citation type="submission" date="2020-09" db="EMBL/GenBank/DDBJ databases">
        <authorList>
            <person name="Sun Q."/>
            <person name="Zhou Y."/>
        </authorList>
    </citation>
    <scope>NUCLEOTIDE SEQUENCE</scope>
    <source>
        <strain evidence="2">CGMCC 1.15794</strain>
    </source>
</reference>
<reference evidence="2" key="1">
    <citation type="journal article" date="2014" name="Int. J. Syst. Evol. Microbiol.">
        <title>Complete genome sequence of Corynebacterium casei LMG S-19264T (=DSM 44701T), isolated from a smear-ripened cheese.</title>
        <authorList>
            <consortium name="US DOE Joint Genome Institute (JGI-PGF)"/>
            <person name="Walter F."/>
            <person name="Albersmeier A."/>
            <person name="Kalinowski J."/>
            <person name="Ruckert C."/>
        </authorList>
    </citation>
    <scope>NUCLEOTIDE SEQUENCE</scope>
    <source>
        <strain evidence="2">CGMCC 1.15794</strain>
    </source>
</reference>
<evidence type="ECO:0000313" key="2">
    <source>
        <dbReference type="EMBL" id="GGH34157.1"/>
    </source>
</evidence>
<feature type="region of interest" description="Disordered" evidence="1">
    <location>
        <begin position="52"/>
        <end position="90"/>
    </location>
</feature>
<protein>
    <submittedName>
        <fullName evidence="2">Uncharacterized protein</fullName>
    </submittedName>
</protein>
<dbReference type="EMBL" id="BMJY01000001">
    <property type="protein sequence ID" value="GGH34157.1"/>
    <property type="molecule type" value="Genomic_DNA"/>
</dbReference>
<feature type="compositionally biased region" description="Basic and acidic residues" evidence="1">
    <location>
        <begin position="79"/>
        <end position="90"/>
    </location>
</feature>
<evidence type="ECO:0000313" key="3">
    <source>
        <dbReference type="Proteomes" id="UP000657592"/>
    </source>
</evidence>
<evidence type="ECO:0000256" key="1">
    <source>
        <dbReference type="SAM" id="MobiDB-lite"/>
    </source>
</evidence>
<organism evidence="2 3">
    <name type="scientific">Microbacterium album</name>
    <dbReference type="NCBI Taxonomy" id="2053191"/>
    <lineage>
        <taxon>Bacteria</taxon>
        <taxon>Bacillati</taxon>
        <taxon>Actinomycetota</taxon>
        <taxon>Actinomycetes</taxon>
        <taxon>Micrococcales</taxon>
        <taxon>Microbacteriaceae</taxon>
        <taxon>Microbacterium</taxon>
    </lineage>
</organism>
<dbReference type="Proteomes" id="UP000657592">
    <property type="component" value="Unassembled WGS sequence"/>
</dbReference>
<dbReference type="AlphaFoldDB" id="A0A917IC71"/>
<sequence length="90" mass="10284">MIKRHAYSPENGRLVAAITGPGSIEGQGLKRLLTRDPVYVIAGRWLVGIGPCPDREGRARTRRRNGHRELVTRPRVFRVPKDHPWRAKRP</sequence>
<name>A0A917IC71_9MICO</name>
<accession>A0A917IC71</accession>
<proteinExistence type="predicted"/>
<comment type="caution">
    <text evidence="2">The sequence shown here is derived from an EMBL/GenBank/DDBJ whole genome shotgun (WGS) entry which is preliminary data.</text>
</comment>
<gene>
    <name evidence="2" type="ORF">GCM10010921_01650</name>
</gene>